<evidence type="ECO:0000256" key="2">
    <source>
        <dbReference type="ARBA" id="ARBA00004496"/>
    </source>
</evidence>
<accession>A0A7J7EGD6</accession>
<gene>
    <name evidence="11" type="ORF">HPG69_005238</name>
</gene>
<dbReference type="GO" id="GO:0005634">
    <property type="term" value="C:nucleus"/>
    <property type="evidence" value="ECO:0007669"/>
    <property type="project" value="UniProtKB-SubCell"/>
</dbReference>
<evidence type="ECO:0000256" key="9">
    <source>
        <dbReference type="ARBA" id="ARBA00068231"/>
    </source>
</evidence>
<sequence>MQVRAPSLARARVSKPAHRTGCCAGGGHQLASAPAESVLMQTLIGRLLLGLREGGSAGFTDAVVRAEVEISAEVVSVRAEAVWPGSEPGCRPRWAAAMELSAEYLREKLQRDLEAEHVEVEDTTPDRCASSFRVLVVSAKFEGKPLLQRHRLVNTCLAEELPHIHAFEQKTLTPEQWARDRQK</sequence>
<evidence type="ECO:0000256" key="8">
    <source>
        <dbReference type="ARBA" id="ARBA00065507"/>
    </source>
</evidence>
<evidence type="ECO:0000256" key="1">
    <source>
        <dbReference type="ARBA" id="ARBA00004123"/>
    </source>
</evidence>
<evidence type="ECO:0000256" key="4">
    <source>
        <dbReference type="ARBA" id="ARBA00022490"/>
    </source>
</evidence>
<dbReference type="SUPFAM" id="SSF82657">
    <property type="entry name" value="BolA-like"/>
    <property type="match status" value="1"/>
</dbReference>
<dbReference type="Gene3D" id="3.10.20.90">
    <property type="entry name" value="Phosphatidylinositol 3-kinase Catalytic Subunit, Chain A, domain 1"/>
    <property type="match status" value="1"/>
</dbReference>
<dbReference type="PANTHER" id="PTHR12735:SF27">
    <property type="entry name" value="BOLA-LIKE PROTEIN 2"/>
    <property type="match status" value="1"/>
</dbReference>
<evidence type="ECO:0000256" key="7">
    <source>
        <dbReference type="ARBA" id="ARBA00059567"/>
    </source>
</evidence>
<keyword evidence="5" id="KW-0007">Acetylation</keyword>
<dbReference type="InterPro" id="IPR002634">
    <property type="entry name" value="BolA"/>
</dbReference>
<dbReference type="Proteomes" id="UP000551758">
    <property type="component" value="Unassembled WGS sequence"/>
</dbReference>
<keyword evidence="6" id="KW-0539">Nucleus</keyword>
<keyword evidence="4" id="KW-0963">Cytoplasm</keyword>
<dbReference type="AlphaFoldDB" id="A0A7J7EGD6"/>
<protein>
    <recommendedName>
        <fullName evidence="9">BolA-like protein 2</fullName>
    </recommendedName>
</protein>
<comment type="function">
    <text evidence="7">Acts as a cytosolic iron-sulfur (Fe-S) cluster assembly factor that facilitates [2Fe-2S] cluster insertion into a subset of cytosolic proteins. Acts together with the monothiol glutaredoxin GLRX3.</text>
</comment>
<evidence type="ECO:0000256" key="5">
    <source>
        <dbReference type="ARBA" id="ARBA00022990"/>
    </source>
</evidence>
<evidence type="ECO:0000256" key="6">
    <source>
        <dbReference type="ARBA" id="ARBA00023242"/>
    </source>
</evidence>
<comment type="caution">
    <text evidence="11">The sequence shown here is derived from an EMBL/GenBank/DDBJ whole genome shotgun (WGS) entry which is preliminary data.</text>
</comment>
<evidence type="ECO:0000256" key="3">
    <source>
        <dbReference type="ARBA" id="ARBA00005578"/>
    </source>
</evidence>
<dbReference type="EMBL" id="JACDTQ010003204">
    <property type="protein sequence ID" value="KAF5914741.1"/>
    <property type="molecule type" value="Genomic_DNA"/>
</dbReference>
<name>A0A7J7EGD6_DICBM</name>
<dbReference type="GO" id="GO:0005829">
    <property type="term" value="C:cytosol"/>
    <property type="evidence" value="ECO:0007669"/>
    <property type="project" value="TreeGrafter"/>
</dbReference>
<dbReference type="GO" id="GO:0006879">
    <property type="term" value="P:intracellular iron ion homeostasis"/>
    <property type="evidence" value="ECO:0007669"/>
    <property type="project" value="InterPro"/>
</dbReference>
<dbReference type="InterPro" id="IPR045115">
    <property type="entry name" value="BOL2"/>
</dbReference>
<keyword evidence="12" id="KW-1185">Reference proteome</keyword>
<organism evidence="11 12">
    <name type="scientific">Diceros bicornis minor</name>
    <name type="common">South-central black rhinoceros</name>
    <dbReference type="NCBI Taxonomy" id="77932"/>
    <lineage>
        <taxon>Eukaryota</taxon>
        <taxon>Metazoa</taxon>
        <taxon>Chordata</taxon>
        <taxon>Craniata</taxon>
        <taxon>Vertebrata</taxon>
        <taxon>Euteleostomi</taxon>
        <taxon>Mammalia</taxon>
        <taxon>Eutheria</taxon>
        <taxon>Laurasiatheria</taxon>
        <taxon>Perissodactyla</taxon>
        <taxon>Rhinocerotidae</taxon>
        <taxon>Diceros</taxon>
    </lineage>
</organism>
<dbReference type="InterPro" id="IPR036065">
    <property type="entry name" value="BolA-like_sf"/>
</dbReference>
<comment type="subunit">
    <text evidence="8">Interacts with GLRX3; forms a heterotrimeric complex composed by two BOLA2 molecules and one GLRX3 molecule; linked by [2Fe-2S] clusters.</text>
</comment>
<dbReference type="FunFam" id="3.10.20.90:FF:000308">
    <property type="entry name" value="bolA-like protein 2"/>
    <property type="match status" value="1"/>
</dbReference>
<comment type="similarity">
    <text evidence="3 10">Belongs to the BolA/IbaG family.</text>
</comment>
<dbReference type="GO" id="GO:0051604">
    <property type="term" value="P:protein maturation"/>
    <property type="evidence" value="ECO:0007669"/>
    <property type="project" value="InterPro"/>
</dbReference>
<evidence type="ECO:0000313" key="11">
    <source>
        <dbReference type="EMBL" id="KAF5914741.1"/>
    </source>
</evidence>
<proteinExistence type="inferred from homology"/>
<dbReference type="Pfam" id="PF01722">
    <property type="entry name" value="BolA"/>
    <property type="match status" value="1"/>
</dbReference>
<evidence type="ECO:0000256" key="10">
    <source>
        <dbReference type="RuleBase" id="RU003860"/>
    </source>
</evidence>
<comment type="subcellular location">
    <subcellularLocation>
        <location evidence="2">Cytoplasm</location>
    </subcellularLocation>
    <subcellularLocation>
        <location evidence="1">Nucleus</location>
    </subcellularLocation>
</comment>
<evidence type="ECO:0000313" key="12">
    <source>
        <dbReference type="Proteomes" id="UP000551758"/>
    </source>
</evidence>
<dbReference type="PANTHER" id="PTHR12735">
    <property type="entry name" value="BOLA-LIKE PROTEIN-RELATED"/>
    <property type="match status" value="1"/>
</dbReference>
<dbReference type="GO" id="GO:0051537">
    <property type="term" value="F:2 iron, 2 sulfur cluster binding"/>
    <property type="evidence" value="ECO:0007669"/>
    <property type="project" value="InterPro"/>
</dbReference>
<reference evidence="11 12" key="1">
    <citation type="journal article" date="2020" name="Mol. Biol. Evol.">
        <title>Interspecific Gene Flow and the Evolution of Specialization in Black and White Rhinoceros.</title>
        <authorList>
            <person name="Moodley Y."/>
            <person name="Westbury M.V."/>
            <person name="Russo I.M."/>
            <person name="Gopalakrishnan S."/>
            <person name="Rakotoarivelo A."/>
            <person name="Olsen R.A."/>
            <person name="Prost S."/>
            <person name="Tunstall T."/>
            <person name="Ryder O.A."/>
            <person name="Dalen L."/>
            <person name="Bruford M.W."/>
        </authorList>
    </citation>
    <scope>NUCLEOTIDE SEQUENCE [LARGE SCALE GENOMIC DNA]</scope>
    <source>
        <strain evidence="11">SBR-YM</strain>
        <tissue evidence="11">Skin</tissue>
    </source>
</reference>